<organism evidence="2 3">
    <name type="scientific">Sulfuricella denitrificans (strain DSM 22764 / NBRC 105220 / skB26)</name>
    <dbReference type="NCBI Taxonomy" id="1163617"/>
    <lineage>
        <taxon>Bacteria</taxon>
        <taxon>Pseudomonadati</taxon>
        <taxon>Pseudomonadota</taxon>
        <taxon>Betaproteobacteria</taxon>
        <taxon>Nitrosomonadales</taxon>
        <taxon>Sulfuricellaceae</taxon>
        <taxon>Sulfuricella</taxon>
    </lineage>
</organism>
<sequence>MSNLYTILQRPGAVAATHSGSFHADDVLAAATLRLVNPALPILRTRDQGQLDAADVIFDVGRVFDSATCRFDHHQLEYKEARENGIPYSSFGLVWCELGAQLCESAAAAAKVDRWLVQGVDAMDCGINLSKETLPVTLMSISTVLGGFNPGWQDVTSASARNEAFERAVSMATTVLQNTIRDANGFEKARAAVAQGILQEAGRLLVLEHDVPWKDAVLGSSEYEHLLYVITPDAQAKWHVTAVPDRAGSFNNRKSLPSAWAGLDGEELDAVIGMEGCVFCHRGRFVAGHKTKGGAVEMARLALRD</sequence>
<dbReference type="Proteomes" id="UP000015559">
    <property type="component" value="Chromosome"/>
</dbReference>
<accession>S6AIT6</accession>
<proteinExistence type="inferred from homology"/>
<dbReference type="PANTHER" id="PTHR11215:SF1">
    <property type="entry name" value="MYG1 EXONUCLEASE"/>
    <property type="match status" value="1"/>
</dbReference>
<evidence type="ECO:0000313" key="3">
    <source>
        <dbReference type="Proteomes" id="UP000015559"/>
    </source>
</evidence>
<name>S6AIT6_SULDS</name>
<dbReference type="HOGENOM" id="CLU_051576_1_0_4"/>
<evidence type="ECO:0008006" key="4">
    <source>
        <dbReference type="Google" id="ProtNLM"/>
    </source>
</evidence>
<evidence type="ECO:0000313" key="2">
    <source>
        <dbReference type="EMBL" id="BAN36171.1"/>
    </source>
</evidence>
<comment type="similarity">
    <text evidence="1">Belongs to the MYG1 family.</text>
</comment>
<dbReference type="OrthoDB" id="183622at2"/>
<dbReference type="eggNOG" id="COG4286">
    <property type="taxonomic scope" value="Bacteria"/>
</dbReference>
<dbReference type="InterPro" id="IPR003226">
    <property type="entry name" value="MYG1_exonuclease"/>
</dbReference>
<dbReference type="Pfam" id="PF03690">
    <property type="entry name" value="MYG1_exonuc"/>
    <property type="match status" value="1"/>
</dbReference>
<dbReference type="PANTHER" id="PTHR11215">
    <property type="entry name" value="METAL DEPENDENT HYDROLASE - RELATED"/>
    <property type="match status" value="1"/>
</dbReference>
<dbReference type="KEGG" id="sdr:SCD_n02363"/>
<gene>
    <name evidence="2" type="ORF">SCD_n02363</name>
</gene>
<reference evidence="2 3" key="1">
    <citation type="journal article" date="2012" name="Appl. Environ. Microbiol.">
        <title>Draft genome sequence of a psychrotolerant sulfur-oxidizing bacterium, Sulfuricella denitrificans skB26, and proteomic insights into cold adaptation.</title>
        <authorList>
            <person name="Watanabe T."/>
            <person name="Kojima H."/>
            <person name="Fukui M."/>
        </authorList>
    </citation>
    <scope>NUCLEOTIDE SEQUENCE [LARGE SCALE GENOMIC DNA]</scope>
    <source>
        <strain evidence="3">skB26</strain>
    </source>
</reference>
<dbReference type="EMBL" id="AP013066">
    <property type="protein sequence ID" value="BAN36171.1"/>
    <property type="molecule type" value="Genomic_DNA"/>
</dbReference>
<dbReference type="RefSeq" id="WP_009205369.1">
    <property type="nucleotide sequence ID" value="NC_022357.1"/>
</dbReference>
<keyword evidence="3" id="KW-1185">Reference proteome</keyword>
<dbReference type="AlphaFoldDB" id="S6AIT6"/>
<dbReference type="GO" id="GO:0005737">
    <property type="term" value="C:cytoplasm"/>
    <property type="evidence" value="ECO:0007669"/>
    <property type="project" value="TreeGrafter"/>
</dbReference>
<evidence type="ECO:0000256" key="1">
    <source>
        <dbReference type="ARBA" id="ARBA00010105"/>
    </source>
</evidence>
<protein>
    <recommendedName>
        <fullName evidence="4">Metal-dependent protein hydrolase</fullName>
    </recommendedName>
</protein>
<dbReference type="STRING" id="1163617.SCD_n02363"/>